<dbReference type="RefSeq" id="WP_330958699.1">
    <property type="nucleotide sequence ID" value="NZ_JAZGJQ010000010.1"/>
</dbReference>
<evidence type="ECO:0000313" key="1">
    <source>
        <dbReference type="EMBL" id="MEE6147933.1"/>
    </source>
</evidence>
<gene>
    <name evidence="1" type="ORF">VXJ25_08070</name>
</gene>
<dbReference type="Proteomes" id="UP001332931">
    <property type="component" value="Unassembled WGS sequence"/>
</dbReference>
<accession>A0ABU7RBI1</accession>
<dbReference type="EMBL" id="JAZGJQ010000010">
    <property type="protein sequence ID" value="MEE6147933.1"/>
    <property type="molecule type" value="Genomic_DNA"/>
</dbReference>
<organism evidence="1 2">
    <name type="scientific">Olsenella absiana</name>
    <dbReference type="NCBI Taxonomy" id="3115222"/>
    <lineage>
        <taxon>Bacteria</taxon>
        <taxon>Bacillati</taxon>
        <taxon>Actinomycetota</taxon>
        <taxon>Coriobacteriia</taxon>
        <taxon>Coriobacteriales</taxon>
        <taxon>Atopobiaceae</taxon>
        <taxon>Olsenella</taxon>
    </lineage>
</organism>
<proteinExistence type="predicted"/>
<name>A0ABU7RBI1_9ACTN</name>
<comment type="caution">
    <text evidence="1">The sequence shown here is derived from an EMBL/GenBank/DDBJ whole genome shotgun (WGS) entry which is preliminary data.</text>
</comment>
<reference evidence="1 2" key="1">
    <citation type="submission" date="2024-01" db="EMBL/GenBank/DDBJ databases">
        <title>Description of Olsenella sp. nov., isolated from pig feces.</title>
        <authorList>
            <person name="Chang Y.-H."/>
        </authorList>
    </citation>
    <scope>NUCLEOTIDE SEQUENCE [LARGE SCALE GENOMIC DNA]</scope>
    <source>
        <strain evidence="1 2">YH-ols2223</strain>
    </source>
</reference>
<sequence>MRKTTGIPNDIAASLRSSNPVSRGTAIFKLASGGYSAPELVRPLVNDNAPFMFGTPVLAVANAYMKVTLGAKYEGPLKLSVNAIAQELTDEWGKGTLL</sequence>
<keyword evidence="2" id="KW-1185">Reference proteome</keyword>
<protein>
    <submittedName>
        <fullName evidence="1">Uncharacterized protein</fullName>
    </submittedName>
</protein>
<evidence type="ECO:0000313" key="2">
    <source>
        <dbReference type="Proteomes" id="UP001332931"/>
    </source>
</evidence>